<organism evidence="9 10">
    <name type="scientific">Mycobacterium intermedium</name>
    <dbReference type="NCBI Taxonomy" id="28445"/>
    <lineage>
        <taxon>Bacteria</taxon>
        <taxon>Bacillati</taxon>
        <taxon>Actinomycetota</taxon>
        <taxon>Actinomycetes</taxon>
        <taxon>Mycobacteriales</taxon>
        <taxon>Mycobacteriaceae</taxon>
        <taxon>Mycobacterium</taxon>
        <taxon>Mycobacterium simiae complex</taxon>
    </lineage>
</organism>
<feature type="transmembrane region" description="Helical" evidence="7">
    <location>
        <begin position="316"/>
        <end position="345"/>
    </location>
</feature>
<dbReference type="Proteomes" id="UP000192739">
    <property type="component" value="Unassembled WGS sequence"/>
</dbReference>
<evidence type="ECO:0000256" key="3">
    <source>
        <dbReference type="ARBA" id="ARBA00022475"/>
    </source>
</evidence>
<evidence type="ECO:0000313" key="10">
    <source>
        <dbReference type="Proteomes" id="UP000192739"/>
    </source>
</evidence>
<dbReference type="InterPro" id="IPR004869">
    <property type="entry name" value="MMPL_dom"/>
</dbReference>
<dbReference type="SUPFAM" id="SSF82866">
    <property type="entry name" value="Multidrug efflux transporter AcrB transmembrane domain"/>
    <property type="match status" value="2"/>
</dbReference>
<feature type="transmembrane region" description="Helical" evidence="7">
    <location>
        <begin position="366"/>
        <end position="389"/>
    </location>
</feature>
<feature type="domain" description="Membrane transport protein MMPL" evidence="8">
    <location>
        <begin position="631"/>
        <end position="929"/>
    </location>
</feature>
<dbReference type="PANTHER" id="PTHR33406:SF6">
    <property type="entry name" value="MEMBRANE PROTEIN YDGH-RELATED"/>
    <property type="match status" value="1"/>
</dbReference>
<evidence type="ECO:0000259" key="8">
    <source>
        <dbReference type="Pfam" id="PF03176"/>
    </source>
</evidence>
<dbReference type="STRING" id="28445.BHQ20_06600"/>
<dbReference type="PANTHER" id="PTHR33406">
    <property type="entry name" value="MEMBRANE PROTEIN MJ1562-RELATED"/>
    <property type="match status" value="1"/>
</dbReference>
<sequence>MIARFTQRFALLVIGAWALAVVIGNSVAPQLEQLITLQDQPYSPYGTPSWEAVQWSARAFDEAPGDNIAYVVIEKDRALDDSDRLYYDQLLAALRSDSRHIVEVEDRWGIPATADAAVSADHRAVFAALRLSGMIGTSQARESITAVRSIVAQMGSPDGVHVFVTGPGVTIMDEFAAIDRHTQLITLATFAVLLFLLLILYRSLITAMVPLVTVVMSLAVAKPIITLLVDRNVIGVNLFSLELSTAVVVGTGTVFAVYLIGRYHERRREDFDPSDALTDAYHGVAPAIVASTLIVVAPLGAVGWLDLARVSMFGTTGILCSIGVIAAGLAALTLTPALIALAGRFDLLKPPERRRTLRRFRRIGTAVARWPAPYLVASGVLGIVLAIALPGVPVGWNEAAATPRWAPSNLGYQAADRHFPPNELLPAVVTIETDHDLRNPTGLTAVEKITTAIMSIPGVRMVQSASHPAGLVSKQAALTASGGNLGDKLYDFGDLLAARQDALPNLETAANEVVKSLDLLQSAMQQSVYGIGQVSLAVHLTQDAIVKLRSRSADVAEIFEPLRSFVGSIPDCVATPVCAAAQGAVGWANGVADTAKNLADGAEHLAQGIADAAATSGGASFGQILDQVAGQMAQVRASAAQLKLVLNNPATPVSILELPGYLHELAAVSPDAPGANLYASRRILTDPNMRPVLADFISSSGLATRLLVYGEGDEWGSEGAQRARAIVNAVRDATQDSTLKPVGLQLTGVGPTTRDIQDLVGGDLLLLVAITLVVIFAIAALLLRSPLAGIVVLATIAMSYVCALGASVMFWQRLLGYELHWLVPPIAFVLLIALGSSGNLLLARRMREERPGGPRVSIIRTFAATGAVITVAGIVIGITMFGLATSSALSVAQIGVTVGLGLLLDALVVRSFVLPAIVVVLQRWIWWPREPV</sequence>
<evidence type="ECO:0000256" key="6">
    <source>
        <dbReference type="ARBA" id="ARBA00023136"/>
    </source>
</evidence>
<dbReference type="AlphaFoldDB" id="A0A1E3SIY2"/>
<dbReference type="GO" id="GO:0005886">
    <property type="term" value="C:plasma membrane"/>
    <property type="evidence" value="ECO:0007669"/>
    <property type="project" value="UniProtKB-SubCell"/>
</dbReference>
<dbReference type="EMBL" id="MVHT01000012">
    <property type="protein sequence ID" value="ORB08969.1"/>
    <property type="molecule type" value="Genomic_DNA"/>
</dbReference>
<dbReference type="Pfam" id="PF03176">
    <property type="entry name" value="MMPL"/>
    <property type="match status" value="2"/>
</dbReference>
<dbReference type="NCBIfam" id="TIGR00833">
    <property type="entry name" value="actII"/>
    <property type="match status" value="1"/>
</dbReference>
<comment type="subcellular location">
    <subcellularLocation>
        <location evidence="1">Cell membrane</location>
        <topology evidence="1">Multi-pass membrane protein</topology>
    </subcellularLocation>
</comment>
<keyword evidence="6 7" id="KW-0472">Membrane</keyword>
<accession>A0A1E3SIY2</accession>
<feature type="transmembrane region" description="Helical" evidence="7">
    <location>
        <begin position="862"/>
        <end position="884"/>
    </location>
</feature>
<feature type="transmembrane region" description="Helical" evidence="7">
    <location>
        <begin position="241"/>
        <end position="260"/>
    </location>
</feature>
<dbReference type="InterPro" id="IPR004707">
    <property type="entry name" value="MmpL_fam"/>
</dbReference>
<feature type="transmembrane region" description="Helical" evidence="7">
    <location>
        <begin position="281"/>
        <end position="304"/>
    </location>
</feature>
<dbReference type="RefSeq" id="WP_069418311.1">
    <property type="nucleotide sequence ID" value="NZ_CBCRZH010000035.1"/>
</dbReference>
<dbReference type="OrthoDB" id="2365435at2"/>
<reference evidence="9 10" key="1">
    <citation type="submission" date="2017-02" db="EMBL/GenBank/DDBJ databases">
        <title>The new phylogeny of genus Mycobacterium.</title>
        <authorList>
            <person name="Tortoli E."/>
            <person name="Trovato A."/>
            <person name="Cirillo D.M."/>
        </authorList>
    </citation>
    <scope>NUCLEOTIDE SEQUENCE [LARGE SCALE GENOMIC DNA]</scope>
    <source>
        <strain evidence="9 10">DSM 44049</strain>
    </source>
</reference>
<feature type="transmembrane region" description="Helical" evidence="7">
    <location>
        <begin position="184"/>
        <end position="201"/>
    </location>
</feature>
<keyword evidence="5 7" id="KW-1133">Transmembrane helix</keyword>
<dbReference type="InterPro" id="IPR050545">
    <property type="entry name" value="Mycobact_MmpL"/>
</dbReference>
<keyword evidence="4 7" id="KW-0812">Transmembrane</keyword>
<keyword evidence="10" id="KW-1185">Reference proteome</keyword>
<evidence type="ECO:0000256" key="2">
    <source>
        <dbReference type="ARBA" id="ARBA00010157"/>
    </source>
</evidence>
<evidence type="ECO:0000256" key="7">
    <source>
        <dbReference type="SAM" id="Phobius"/>
    </source>
</evidence>
<dbReference type="Gene3D" id="1.20.1640.10">
    <property type="entry name" value="Multidrug efflux transporter AcrB transmembrane domain"/>
    <property type="match status" value="2"/>
</dbReference>
<evidence type="ECO:0000256" key="5">
    <source>
        <dbReference type="ARBA" id="ARBA00022989"/>
    </source>
</evidence>
<evidence type="ECO:0000256" key="1">
    <source>
        <dbReference type="ARBA" id="ARBA00004651"/>
    </source>
</evidence>
<feature type="transmembrane region" description="Helical" evidence="7">
    <location>
        <begin position="822"/>
        <end position="842"/>
    </location>
</feature>
<feature type="transmembrane region" description="Helical" evidence="7">
    <location>
        <begin position="208"/>
        <end position="229"/>
    </location>
</feature>
<protein>
    <submittedName>
        <fullName evidence="9">MMPL family RND transporter</fullName>
    </submittedName>
</protein>
<feature type="transmembrane region" description="Helical" evidence="7">
    <location>
        <begin position="790"/>
        <end position="810"/>
    </location>
</feature>
<evidence type="ECO:0000256" key="4">
    <source>
        <dbReference type="ARBA" id="ARBA00022692"/>
    </source>
</evidence>
<comment type="caution">
    <text evidence="9">The sequence shown here is derived from an EMBL/GenBank/DDBJ whole genome shotgun (WGS) entry which is preliminary data.</text>
</comment>
<proteinExistence type="inferred from homology"/>
<name>A0A1E3SIY2_MYCIE</name>
<evidence type="ECO:0000313" key="9">
    <source>
        <dbReference type="EMBL" id="ORB08969.1"/>
    </source>
</evidence>
<comment type="similarity">
    <text evidence="2">Belongs to the resistance-nodulation-cell division (RND) (TC 2.A.6) family. MmpL subfamily.</text>
</comment>
<keyword evidence="3" id="KW-1003">Cell membrane</keyword>
<gene>
    <name evidence="9" type="ORF">BST27_06700</name>
</gene>
<feature type="transmembrane region" description="Helical" evidence="7">
    <location>
        <begin position="896"/>
        <end position="921"/>
    </location>
</feature>
<feature type="transmembrane region" description="Helical" evidence="7">
    <location>
        <begin position="764"/>
        <end position="783"/>
    </location>
</feature>
<feature type="domain" description="Membrane transport protein MMPL" evidence="8">
    <location>
        <begin position="43"/>
        <end position="373"/>
    </location>
</feature>